<proteinExistence type="predicted"/>
<dbReference type="Proteomes" id="UP000006250">
    <property type="component" value="Unassembled WGS sequence"/>
</dbReference>
<name>E1JT77_SOLFR</name>
<dbReference type="Gene3D" id="3.40.50.2300">
    <property type="match status" value="1"/>
</dbReference>
<dbReference type="RefSeq" id="WP_005991382.1">
    <property type="nucleotide sequence ID" value="NZ_AECZ01000004.1"/>
</dbReference>
<feature type="domain" description="Response regulatory" evidence="1">
    <location>
        <begin position="7"/>
        <end position="83"/>
    </location>
</feature>
<sequence length="412" mass="47864">MIKLFWLDDQINELEVLRQLLIENDFEIDICKTTESALRQIKSKDYDIILVDLRLPGSDKNGIDFIIESYKIRPNCKYAVLSSFLYRAMFIDGLRNLHGNPPVLEIDKCFGIYGSNSFYEKFLQKLIDLYSYDTGEVIKKYSSGLDVNSIDPFEITLDQYESMSSRERDTLFRQAFTKAKDLLDRAWAMGYEWVMICKCMDLDYGATEYNLKLTEDEILNISKDRNAVPFEFYKPIESADVSWTGCGKNENTHWYPTVTFKVNGRKGNPNFLNIHFDTGTFESVVSYEIFREIGIISQDLQPKISQRKETGEFLLVYLLHPKLHLFGQRTEQTALVQLLGFAIKDWEQTSWAKFCTDKCDEYLTKVGKRLCPERIGLIGRSLITENKVTLILNGRDKFTDFVTEKSKNRGKK</sequence>
<evidence type="ECO:0000313" key="2">
    <source>
        <dbReference type="EMBL" id="EFL52337.1"/>
    </source>
</evidence>
<accession>E1JT77</accession>
<organism evidence="2 3">
    <name type="scientific">Solidesulfovibrio fructosivorans JJ]</name>
    <dbReference type="NCBI Taxonomy" id="596151"/>
    <lineage>
        <taxon>Bacteria</taxon>
        <taxon>Pseudomonadati</taxon>
        <taxon>Thermodesulfobacteriota</taxon>
        <taxon>Desulfovibrionia</taxon>
        <taxon>Desulfovibrionales</taxon>
        <taxon>Desulfovibrionaceae</taxon>
        <taxon>Solidesulfovibrio</taxon>
    </lineage>
</organism>
<dbReference type="InterPro" id="IPR001789">
    <property type="entry name" value="Sig_transdc_resp-reg_receiver"/>
</dbReference>
<dbReference type="EMBL" id="AECZ01000004">
    <property type="protein sequence ID" value="EFL52337.1"/>
    <property type="molecule type" value="Genomic_DNA"/>
</dbReference>
<dbReference type="Pfam" id="PF00072">
    <property type="entry name" value="Response_reg"/>
    <property type="match status" value="1"/>
</dbReference>
<dbReference type="STRING" id="596151.DesfrDRAFT_0826"/>
<gene>
    <name evidence="2" type="ORF">DesfrDRAFT_0826</name>
</gene>
<dbReference type="GO" id="GO:0000160">
    <property type="term" value="P:phosphorelay signal transduction system"/>
    <property type="evidence" value="ECO:0007669"/>
    <property type="project" value="InterPro"/>
</dbReference>
<reference evidence="2 3" key="1">
    <citation type="submission" date="2010-08" db="EMBL/GenBank/DDBJ databases">
        <title>The draft genome of Desulfovibrio fructosovorans JJ.</title>
        <authorList>
            <consortium name="US DOE Joint Genome Institute (JGI-PGF)"/>
            <person name="Lucas S."/>
            <person name="Copeland A."/>
            <person name="Lapidus A."/>
            <person name="Cheng J.-F."/>
            <person name="Bruce D."/>
            <person name="Goodwin L."/>
            <person name="Pitluck S."/>
            <person name="Land M.L."/>
            <person name="Hauser L."/>
            <person name="Chang Y.-J."/>
            <person name="Jeffries C."/>
            <person name="Wall J.D."/>
            <person name="Stahl D.A."/>
            <person name="Arkin A.P."/>
            <person name="Dehal P."/>
            <person name="Stolyar S.M."/>
            <person name="Hazen T.C."/>
            <person name="Woyke T.J."/>
        </authorList>
    </citation>
    <scope>NUCLEOTIDE SEQUENCE [LARGE SCALE GENOMIC DNA]</scope>
    <source>
        <strain evidence="2 3">JJ</strain>
    </source>
</reference>
<keyword evidence="3" id="KW-1185">Reference proteome</keyword>
<dbReference type="CDD" id="cd00156">
    <property type="entry name" value="REC"/>
    <property type="match status" value="1"/>
</dbReference>
<evidence type="ECO:0000313" key="3">
    <source>
        <dbReference type="Proteomes" id="UP000006250"/>
    </source>
</evidence>
<evidence type="ECO:0000259" key="1">
    <source>
        <dbReference type="Pfam" id="PF00072"/>
    </source>
</evidence>
<comment type="caution">
    <text evidence="2">The sequence shown here is derived from an EMBL/GenBank/DDBJ whole genome shotgun (WGS) entry which is preliminary data.</text>
</comment>
<dbReference type="SUPFAM" id="SSF52172">
    <property type="entry name" value="CheY-like"/>
    <property type="match status" value="1"/>
</dbReference>
<dbReference type="AlphaFoldDB" id="E1JT77"/>
<dbReference type="InterPro" id="IPR011006">
    <property type="entry name" value="CheY-like_superfamily"/>
</dbReference>
<protein>
    <submittedName>
        <fullName evidence="2">Response regulator receiver protein</fullName>
    </submittedName>
</protein>
<dbReference type="OrthoDB" id="9842152at2"/>